<dbReference type="Proteomes" id="UP000692954">
    <property type="component" value="Unassembled WGS sequence"/>
</dbReference>
<dbReference type="AlphaFoldDB" id="A0A8S1RK62"/>
<feature type="region of interest" description="Disordered" evidence="2">
    <location>
        <begin position="1"/>
        <end position="32"/>
    </location>
</feature>
<keyword evidence="1" id="KW-0175">Coiled coil</keyword>
<dbReference type="OrthoDB" id="301768at2759"/>
<feature type="coiled-coil region" evidence="1">
    <location>
        <begin position="141"/>
        <end position="205"/>
    </location>
</feature>
<evidence type="ECO:0000256" key="2">
    <source>
        <dbReference type="SAM" id="MobiDB-lite"/>
    </source>
</evidence>
<evidence type="ECO:0000313" key="3">
    <source>
        <dbReference type="EMBL" id="CAD8127807.1"/>
    </source>
</evidence>
<evidence type="ECO:0000256" key="1">
    <source>
        <dbReference type="SAM" id="Coils"/>
    </source>
</evidence>
<sequence>MQRQPLSQIDLNQDNRGTTPKNKQFKTTTLNSDNKNIQNYNVQFKVKAQILDQNNQIIMSPVPLRRNTIQQVITSPIQQNYSQKHIEINSPGYRGMSQQPIQCTTQLQTEIQLFKDQNYKLQQSILKLESQIQRGNSTQFIKELENKIIMLSTLNDKLNQDNISLQKICDIDTLRQQKNQQQNELLKMEEVYDNLLQQLEQFNCENLKDLNSLNEQTKLNCLVQDLESKITGLISENEQMNLIQTEFSTVNRQVEQLELELQSQQIQYQKSKHDEVQFRYKYDSAVHEEKMQKQKLNSQRRNHSDKLYEKIKLLEEENKKLKKLISNVDYDEEIKELEDRIQIISSDNRKLERQLLQQ</sequence>
<organism evidence="3 4">
    <name type="scientific">Paramecium sonneborni</name>
    <dbReference type="NCBI Taxonomy" id="65129"/>
    <lineage>
        <taxon>Eukaryota</taxon>
        <taxon>Sar</taxon>
        <taxon>Alveolata</taxon>
        <taxon>Ciliophora</taxon>
        <taxon>Intramacronucleata</taxon>
        <taxon>Oligohymenophorea</taxon>
        <taxon>Peniculida</taxon>
        <taxon>Parameciidae</taxon>
        <taxon>Paramecium</taxon>
    </lineage>
</organism>
<dbReference type="EMBL" id="CAJJDN010000180">
    <property type="protein sequence ID" value="CAD8127807.1"/>
    <property type="molecule type" value="Genomic_DNA"/>
</dbReference>
<accession>A0A8S1RK62</accession>
<proteinExistence type="predicted"/>
<keyword evidence="4" id="KW-1185">Reference proteome</keyword>
<evidence type="ECO:0000313" key="4">
    <source>
        <dbReference type="Proteomes" id="UP000692954"/>
    </source>
</evidence>
<protein>
    <submittedName>
        <fullName evidence="3">Uncharacterized protein</fullName>
    </submittedName>
</protein>
<feature type="coiled-coil region" evidence="1">
    <location>
        <begin position="240"/>
        <end position="274"/>
    </location>
</feature>
<feature type="coiled-coil region" evidence="1">
    <location>
        <begin position="304"/>
        <end position="354"/>
    </location>
</feature>
<name>A0A8S1RK62_9CILI</name>
<gene>
    <name evidence="3" type="ORF">PSON_ATCC_30995.1.T1800028</name>
</gene>
<reference evidence="3" key="1">
    <citation type="submission" date="2021-01" db="EMBL/GenBank/DDBJ databases">
        <authorList>
            <consortium name="Genoscope - CEA"/>
            <person name="William W."/>
        </authorList>
    </citation>
    <scope>NUCLEOTIDE SEQUENCE</scope>
</reference>
<comment type="caution">
    <text evidence="3">The sequence shown here is derived from an EMBL/GenBank/DDBJ whole genome shotgun (WGS) entry which is preliminary data.</text>
</comment>